<gene>
    <name evidence="2" type="ORF">IF1G_07882</name>
</gene>
<name>A0A545UV16_9HYPO</name>
<organism evidence="2 3">
    <name type="scientific">Cordyceps javanica</name>
    <dbReference type="NCBI Taxonomy" id="43265"/>
    <lineage>
        <taxon>Eukaryota</taxon>
        <taxon>Fungi</taxon>
        <taxon>Dikarya</taxon>
        <taxon>Ascomycota</taxon>
        <taxon>Pezizomycotina</taxon>
        <taxon>Sordariomycetes</taxon>
        <taxon>Hypocreomycetidae</taxon>
        <taxon>Hypocreales</taxon>
        <taxon>Cordycipitaceae</taxon>
        <taxon>Cordyceps</taxon>
    </lineage>
</organism>
<accession>A0A545UV16</accession>
<sequence>MKYHGNGWPNRIDIRMDKTEKEKKKLIEKKEKKRKNPAENVSLPSKLRLIQSAVCAVAAEPRVTFLVGGAVPRWMTTALLGLFWWVFIFSKKIIPALYSYQDPLLF</sequence>
<dbReference type="Proteomes" id="UP000315783">
    <property type="component" value="Unassembled WGS sequence"/>
</dbReference>
<feature type="transmembrane region" description="Helical" evidence="1">
    <location>
        <begin position="71"/>
        <end position="89"/>
    </location>
</feature>
<evidence type="ECO:0000256" key="1">
    <source>
        <dbReference type="SAM" id="Phobius"/>
    </source>
</evidence>
<keyword evidence="1" id="KW-0812">Transmembrane</keyword>
<keyword evidence="1" id="KW-0472">Membrane</keyword>
<reference evidence="2 3" key="1">
    <citation type="journal article" date="2019" name="Appl. Microbiol. Biotechnol.">
        <title>Genome sequence of Isaria javanica and comparative genome analysis insights into family S53 peptidase evolution in fungal entomopathogens.</title>
        <authorList>
            <person name="Lin R."/>
            <person name="Zhang X."/>
            <person name="Xin B."/>
            <person name="Zou M."/>
            <person name="Gao Y."/>
            <person name="Qin F."/>
            <person name="Hu Q."/>
            <person name="Xie B."/>
            <person name="Cheng X."/>
        </authorList>
    </citation>
    <scope>NUCLEOTIDE SEQUENCE [LARGE SCALE GENOMIC DNA]</scope>
    <source>
        <strain evidence="2 3">IJ1G</strain>
    </source>
</reference>
<protein>
    <submittedName>
        <fullName evidence="2">Uncharacterized protein</fullName>
    </submittedName>
</protein>
<keyword evidence="1" id="KW-1133">Transmembrane helix</keyword>
<dbReference type="AlphaFoldDB" id="A0A545UV16"/>
<proteinExistence type="predicted"/>
<dbReference type="EMBL" id="SPUK01000012">
    <property type="protein sequence ID" value="TQV93304.1"/>
    <property type="molecule type" value="Genomic_DNA"/>
</dbReference>
<comment type="caution">
    <text evidence="2">The sequence shown here is derived from an EMBL/GenBank/DDBJ whole genome shotgun (WGS) entry which is preliminary data.</text>
</comment>
<evidence type="ECO:0000313" key="3">
    <source>
        <dbReference type="Proteomes" id="UP000315783"/>
    </source>
</evidence>
<evidence type="ECO:0000313" key="2">
    <source>
        <dbReference type="EMBL" id="TQV93304.1"/>
    </source>
</evidence>
<keyword evidence="3" id="KW-1185">Reference proteome</keyword>